<organism evidence="1 2">
    <name type="scientific">Anaerosalibacter massiliensis</name>
    <dbReference type="NCBI Taxonomy" id="1347392"/>
    <lineage>
        <taxon>Bacteria</taxon>
        <taxon>Bacillati</taxon>
        <taxon>Bacillota</taxon>
        <taxon>Tissierellia</taxon>
        <taxon>Tissierellales</taxon>
        <taxon>Sporanaerobacteraceae</taxon>
        <taxon>Anaerosalibacter</taxon>
    </lineage>
</organism>
<dbReference type="AlphaFoldDB" id="A0A9X2MEQ7"/>
<proteinExistence type="predicted"/>
<dbReference type="EMBL" id="JANJZL010000001">
    <property type="protein sequence ID" value="MCR2042635.1"/>
    <property type="molecule type" value="Genomic_DNA"/>
</dbReference>
<evidence type="ECO:0000313" key="1">
    <source>
        <dbReference type="EMBL" id="MCR2042635.1"/>
    </source>
</evidence>
<protein>
    <submittedName>
        <fullName evidence="1">DUF3866 family protein</fullName>
    </submittedName>
</protein>
<sequence length="351" mass="39040">MLKKDKTTTWIEIDIEGDISKAINYNDMTGKIEIGDKVVLNTTAVSLSLGTGGYHFVIYNYSNTFQSIHGKGHIMKLRYTPLQLKCLAVEEEDSPYHDAFNKFTSLDGNIFIVGTLHSMLAPISSMLKWIDPSLKINYIMTDAGALPIQFSNTVKKLKEKGIINKTITIGNAFGGDIEAINIYSGIIASKEAIESDITIITMGPGIVGTGTKYGFSGIEQGYIVDAVNNLGGIPFIVPRISFKDKRDRHRGISHHTLTVLDEICNTGGKLVIPKLDEVKNNLINKQLSDNKILERYEINYENGEGIVEALNHFDLDIKTMGRGIEEDREFFMTLGAVGRAVYKYFLKKEET</sequence>
<dbReference type="InterPro" id="IPR024479">
    <property type="entry name" value="DUF3866"/>
</dbReference>
<name>A0A9X2MEQ7_9FIRM</name>
<keyword evidence="2" id="KW-1185">Reference proteome</keyword>
<dbReference type="Proteomes" id="UP001142078">
    <property type="component" value="Unassembled WGS sequence"/>
</dbReference>
<accession>A0A9X2MEQ7</accession>
<gene>
    <name evidence="1" type="ORF">NSA23_00760</name>
</gene>
<dbReference type="Pfam" id="PF12982">
    <property type="entry name" value="DUF3866"/>
    <property type="match status" value="1"/>
</dbReference>
<dbReference type="RefSeq" id="WP_257490101.1">
    <property type="nucleotide sequence ID" value="NZ_JANJZL010000001.1"/>
</dbReference>
<reference evidence="1" key="1">
    <citation type="submission" date="2022-07" db="EMBL/GenBank/DDBJ databases">
        <title>Enhanced cultured diversity of the mouse gut microbiota enables custom-made synthetic communities.</title>
        <authorList>
            <person name="Afrizal A."/>
        </authorList>
    </citation>
    <scope>NUCLEOTIDE SEQUENCE</scope>
    <source>
        <strain evidence="1">DSM 29482</strain>
    </source>
</reference>
<evidence type="ECO:0000313" key="2">
    <source>
        <dbReference type="Proteomes" id="UP001142078"/>
    </source>
</evidence>
<comment type="caution">
    <text evidence="1">The sequence shown here is derived from an EMBL/GenBank/DDBJ whole genome shotgun (WGS) entry which is preliminary data.</text>
</comment>